<evidence type="ECO:0000313" key="6">
    <source>
        <dbReference type="EMBL" id="KRK35135.1"/>
    </source>
</evidence>
<gene>
    <name evidence="6" type="ORF">FC07_GL000251</name>
</gene>
<dbReference type="Pfam" id="PF00459">
    <property type="entry name" value="Inositol_P"/>
    <property type="match status" value="1"/>
</dbReference>
<organism evidence="6 7">
    <name type="scientific">Loigolactobacillus bifermentans DSM 20003</name>
    <dbReference type="NCBI Taxonomy" id="1423726"/>
    <lineage>
        <taxon>Bacteria</taxon>
        <taxon>Bacillati</taxon>
        <taxon>Bacillota</taxon>
        <taxon>Bacilli</taxon>
        <taxon>Lactobacillales</taxon>
        <taxon>Lactobacillaceae</taxon>
        <taxon>Loigolactobacillus</taxon>
    </lineage>
</organism>
<dbReference type="OrthoDB" id="9772456at2"/>
<feature type="binding site" evidence="5">
    <location>
        <position position="86"/>
    </location>
    <ligand>
        <name>Mg(2+)</name>
        <dbReference type="ChEBI" id="CHEBI:18420"/>
        <label>1</label>
        <note>catalytic</note>
    </ligand>
</feature>
<feature type="binding site" evidence="5">
    <location>
        <position position="208"/>
    </location>
    <ligand>
        <name>Mg(2+)</name>
        <dbReference type="ChEBI" id="CHEBI:18420"/>
        <label>1</label>
        <note>catalytic</note>
    </ligand>
</feature>
<dbReference type="RefSeq" id="WP_057904807.1">
    <property type="nucleotide sequence ID" value="NZ_AZDA01000082.1"/>
</dbReference>
<dbReference type="STRING" id="1423726.FC07_GL000251"/>
<dbReference type="GO" id="GO:0007165">
    <property type="term" value="P:signal transduction"/>
    <property type="evidence" value="ECO:0007669"/>
    <property type="project" value="TreeGrafter"/>
</dbReference>
<dbReference type="SUPFAM" id="SSF56655">
    <property type="entry name" value="Carbohydrate phosphatase"/>
    <property type="match status" value="1"/>
</dbReference>
<feature type="binding site" evidence="5">
    <location>
        <position position="88"/>
    </location>
    <ligand>
        <name>Mg(2+)</name>
        <dbReference type="ChEBI" id="CHEBI:18420"/>
        <label>1</label>
        <note>catalytic</note>
    </ligand>
</feature>
<dbReference type="InterPro" id="IPR020583">
    <property type="entry name" value="Inositol_monoP_metal-BS"/>
</dbReference>
<comment type="caution">
    <text evidence="6">The sequence shown here is derived from an EMBL/GenBank/DDBJ whole genome shotgun (WGS) entry which is preliminary data.</text>
</comment>
<dbReference type="FunFam" id="3.30.540.10:FF:000003">
    <property type="entry name" value="Inositol-1-monophosphatase"/>
    <property type="match status" value="1"/>
</dbReference>
<evidence type="ECO:0000256" key="5">
    <source>
        <dbReference type="PIRSR" id="PIRSR600760-2"/>
    </source>
</evidence>
<keyword evidence="7" id="KW-1185">Reference proteome</keyword>
<keyword evidence="2 5" id="KW-0479">Metal-binding</keyword>
<dbReference type="PANTHER" id="PTHR20854:SF4">
    <property type="entry name" value="INOSITOL-1-MONOPHOSPHATASE-RELATED"/>
    <property type="match status" value="1"/>
</dbReference>
<sequence length="261" mass="29006">MDIQALDQLVMQWLQHGANRLIAHLDDQLQVNTKSGRSDLVTNLDRETEQFLVGQIKQTFPDDQIFSEEGFGDHVQSLKGRVWFVDPIDGTLNFVKQHDNFAMMVALYEDGQPVYGNILDVRRQRFVHGGPSMGAYLNQFRIAPVTPRPLADGLFGVNGPMFAKNRYHVQDMALASLGTRVLGSAGLEFQQVVLGNSIGYCSYLAPWDVAAGRVLAETVGLKVVVPPENALSMLKRELIVTTNAQALQEVQQIMQGDHNTK</sequence>
<dbReference type="EMBL" id="AZDA01000082">
    <property type="protein sequence ID" value="KRK35135.1"/>
    <property type="molecule type" value="Genomic_DNA"/>
</dbReference>
<keyword evidence="4 5" id="KW-0460">Magnesium</keyword>
<dbReference type="Proteomes" id="UP000051461">
    <property type="component" value="Unassembled WGS sequence"/>
</dbReference>
<dbReference type="PROSITE" id="PS00629">
    <property type="entry name" value="IMP_1"/>
    <property type="match status" value="1"/>
</dbReference>
<dbReference type="InterPro" id="IPR000760">
    <property type="entry name" value="Inositol_monophosphatase-like"/>
</dbReference>
<dbReference type="PATRIC" id="fig|1423726.3.peg.260"/>
<dbReference type="PANTHER" id="PTHR20854">
    <property type="entry name" value="INOSITOL MONOPHOSPHATASE"/>
    <property type="match status" value="1"/>
</dbReference>
<evidence type="ECO:0000256" key="2">
    <source>
        <dbReference type="ARBA" id="ARBA00022723"/>
    </source>
</evidence>
<dbReference type="Gene3D" id="3.30.540.10">
    <property type="entry name" value="Fructose-1,6-Bisphosphatase, subunit A, domain 1"/>
    <property type="match status" value="1"/>
</dbReference>
<keyword evidence="3" id="KW-0378">Hydrolase</keyword>
<dbReference type="GO" id="GO:0006020">
    <property type="term" value="P:inositol metabolic process"/>
    <property type="evidence" value="ECO:0007669"/>
    <property type="project" value="TreeGrafter"/>
</dbReference>
<dbReference type="GO" id="GO:0046872">
    <property type="term" value="F:metal ion binding"/>
    <property type="evidence" value="ECO:0007669"/>
    <property type="project" value="UniProtKB-KW"/>
</dbReference>
<proteinExistence type="predicted"/>
<evidence type="ECO:0000256" key="3">
    <source>
        <dbReference type="ARBA" id="ARBA00022801"/>
    </source>
</evidence>
<dbReference type="GO" id="GO:0008934">
    <property type="term" value="F:inositol monophosphate 1-phosphatase activity"/>
    <property type="evidence" value="ECO:0007669"/>
    <property type="project" value="TreeGrafter"/>
</dbReference>
<comment type="cofactor">
    <cofactor evidence="1 5">
        <name>Mg(2+)</name>
        <dbReference type="ChEBI" id="CHEBI:18420"/>
    </cofactor>
</comment>
<feature type="binding site" evidence="5">
    <location>
        <position position="89"/>
    </location>
    <ligand>
        <name>Mg(2+)</name>
        <dbReference type="ChEBI" id="CHEBI:18420"/>
        <label>1</label>
        <note>catalytic</note>
    </ligand>
</feature>
<name>A0A0R1GM40_9LACO</name>
<protein>
    <submittedName>
        <fullName evidence="6">Myo-inositol-1(Or 4)-monophosphatase</fullName>
    </submittedName>
</protein>
<evidence type="ECO:0000313" key="7">
    <source>
        <dbReference type="Proteomes" id="UP000051461"/>
    </source>
</evidence>
<dbReference type="AlphaFoldDB" id="A0A0R1GM40"/>
<feature type="binding site" evidence="5">
    <location>
        <position position="68"/>
    </location>
    <ligand>
        <name>Mg(2+)</name>
        <dbReference type="ChEBI" id="CHEBI:18420"/>
        <label>1</label>
        <note>catalytic</note>
    </ligand>
</feature>
<evidence type="ECO:0000256" key="4">
    <source>
        <dbReference type="ARBA" id="ARBA00022842"/>
    </source>
</evidence>
<accession>A0A0R1GM40</accession>
<dbReference type="PRINTS" id="PR00377">
    <property type="entry name" value="IMPHPHTASES"/>
</dbReference>
<dbReference type="CDD" id="cd01637">
    <property type="entry name" value="IMPase_like"/>
    <property type="match status" value="1"/>
</dbReference>
<dbReference type="Gene3D" id="3.40.190.80">
    <property type="match status" value="1"/>
</dbReference>
<reference evidence="6 7" key="1">
    <citation type="journal article" date="2015" name="Genome Announc.">
        <title>Expanding the biotechnology potential of lactobacilli through comparative genomics of 213 strains and associated genera.</title>
        <authorList>
            <person name="Sun Z."/>
            <person name="Harris H.M."/>
            <person name="McCann A."/>
            <person name="Guo C."/>
            <person name="Argimon S."/>
            <person name="Zhang W."/>
            <person name="Yang X."/>
            <person name="Jeffery I.B."/>
            <person name="Cooney J.C."/>
            <person name="Kagawa T.F."/>
            <person name="Liu W."/>
            <person name="Song Y."/>
            <person name="Salvetti E."/>
            <person name="Wrobel A."/>
            <person name="Rasinkangas P."/>
            <person name="Parkhill J."/>
            <person name="Rea M.C."/>
            <person name="O'Sullivan O."/>
            <person name="Ritari J."/>
            <person name="Douillard F.P."/>
            <person name="Paul Ross R."/>
            <person name="Yang R."/>
            <person name="Briner A.E."/>
            <person name="Felis G.E."/>
            <person name="de Vos W.M."/>
            <person name="Barrangou R."/>
            <person name="Klaenhammer T.R."/>
            <person name="Caufield P.W."/>
            <person name="Cui Y."/>
            <person name="Zhang H."/>
            <person name="O'Toole P.W."/>
        </authorList>
    </citation>
    <scope>NUCLEOTIDE SEQUENCE [LARGE SCALE GENOMIC DNA]</scope>
    <source>
        <strain evidence="6 7">DSM 20003</strain>
    </source>
</reference>
<evidence type="ECO:0000256" key="1">
    <source>
        <dbReference type="ARBA" id="ARBA00001946"/>
    </source>
</evidence>